<evidence type="ECO:0000256" key="3">
    <source>
        <dbReference type="ARBA" id="ARBA00022692"/>
    </source>
</evidence>
<feature type="transmembrane region" description="Helical" evidence="6">
    <location>
        <begin position="186"/>
        <end position="206"/>
    </location>
</feature>
<organism evidence="7 8">
    <name type="scientific">Moheibacter stercoris</name>
    <dbReference type="NCBI Taxonomy" id="1628251"/>
    <lineage>
        <taxon>Bacteria</taxon>
        <taxon>Pseudomonadati</taxon>
        <taxon>Bacteroidota</taxon>
        <taxon>Flavobacteriia</taxon>
        <taxon>Flavobacteriales</taxon>
        <taxon>Weeksellaceae</taxon>
        <taxon>Moheibacter</taxon>
    </lineage>
</organism>
<gene>
    <name evidence="7" type="ORF">ABID46_000266</name>
</gene>
<feature type="transmembrane region" description="Helical" evidence="6">
    <location>
        <begin position="71"/>
        <end position="90"/>
    </location>
</feature>
<dbReference type="RefSeq" id="WP_354506050.1">
    <property type="nucleotide sequence ID" value="NZ_JBEPMO010000001.1"/>
</dbReference>
<dbReference type="EMBL" id="JBEPMO010000001">
    <property type="protein sequence ID" value="MET3730714.1"/>
    <property type="molecule type" value="Genomic_DNA"/>
</dbReference>
<dbReference type="PANTHER" id="PTHR30086">
    <property type="entry name" value="ARGININE EXPORTER PROTEIN ARGO"/>
    <property type="match status" value="1"/>
</dbReference>
<dbReference type="Proteomes" id="UP001549146">
    <property type="component" value="Unassembled WGS sequence"/>
</dbReference>
<feature type="transmembrane region" description="Helical" evidence="6">
    <location>
        <begin position="39"/>
        <end position="59"/>
    </location>
</feature>
<dbReference type="PANTHER" id="PTHR30086:SF20">
    <property type="entry name" value="ARGININE EXPORTER PROTEIN ARGO-RELATED"/>
    <property type="match status" value="1"/>
</dbReference>
<feature type="transmembrane region" description="Helical" evidence="6">
    <location>
        <begin position="145"/>
        <end position="166"/>
    </location>
</feature>
<evidence type="ECO:0000313" key="7">
    <source>
        <dbReference type="EMBL" id="MET3730714.1"/>
    </source>
</evidence>
<evidence type="ECO:0000256" key="5">
    <source>
        <dbReference type="ARBA" id="ARBA00023136"/>
    </source>
</evidence>
<keyword evidence="8" id="KW-1185">Reference proteome</keyword>
<dbReference type="InterPro" id="IPR001123">
    <property type="entry name" value="LeuE-type"/>
</dbReference>
<comment type="caution">
    <text evidence="7">The sequence shown here is derived from an EMBL/GenBank/DDBJ whole genome shotgun (WGS) entry which is preliminary data.</text>
</comment>
<keyword evidence="4 6" id="KW-1133">Transmembrane helix</keyword>
<keyword evidence="3 6" id="KW-0812">Transmembrane</keyword>
<dbReference type="Pfam" id="PF01810">
    <property type="entry name" value="LysE"/>
    <property type="match status" value="1"/>
</dbReference>
<proteinExistence type="predicted"/>
<protein>
    <submittedName>
        <fullName evidence="7">Threonine/homoserine/homoserine lactone efflux protein</fullName>
    </submittedName>
</protein>
<name>A0ABV2LQ69_9FLAO</name>
<feature type="transmembrane region" description="Helical" evidence="6">
    <location>
        <begin position="6"/>
        <end position="27"/>
    </location>
</feature>
<comment type="subcellular location">
    <subcellularLocation>
        <location evidence="1">Cell membrane</location>
        <topology evidence="1">Multi-pass membrane protein</topology>
    </subcellularLocation>
</comment>
<feature type="transmembrane region" description="Helical" evidence="6">
    <location>
        <begin position="111"/>
        <end position="139"/>
    </location>
</feature>
<evidence type="ECO:0000256" key="4">
    <source>
        <dbReference type="ARBA" id="ARBA00022989"/>
    </source>
</evidence>
<keyword evidence="5 6" id="KW-0472">Membrane</keyword>
<sequence length="228" mass="25809">MDLVTSAILIGILLSLILIGPVFFLLLETSVSRGWKAAIVLNLGVIAADILCISVAYFGSKDLALAIQNNPSIYIFGGFFILIYGLIMFITKPNLKMRNVNVVNKNYLRTFFNGFLLNILNIGVIVFWFFIVSTIVIQYPRQEDSFLFISIVLITFFILDLGKIFLAQKVKESFTIRRIFYFKKTIGFILMGFGIIVILKGFGVFAKIDQRIEDRIQKGVSHQPKSTE</sequence>
<evidence type="ECO:0000256" key="1">
    <source>
        <dbReference type="ARBA" id="ARBA00004651"/>
    </source>
</evidence>
<evidence type="ECO:0000313" key="8">
    <source>
        <dbReference type="Proteomes" id="UP001549146"/>
    </source>
</evidence>
<reference evidence="7 8" key="1">
    <citation type="submission" date="2024-06" db="EMBL/GenBank/DDBJ databases">
        <title>Genomic Encyclopedia of Type Strains, Phase IV (KMG-IV): sequencing the most valuable type-strain genomes for metagenomic binning, comparative biology and taxonomic classification.</title>
        <authorList>
            <person name="Goeker M."/>
        </authorList>
    </citation>
    <scope>NUCLEOTIDE SEQUENCE [LARGE SCALE GENOMIC DNA]</scope>
    <source>
        <strain evidence="7 8">DSM 29388</strain>
    </source>
</reference>
<accession>A0ABV2LQ69</accession>
<evidence type="ECO:0000256" key="2">
    <source>
        <dbReference type="ARBA" id="ARBA00022475"/>
    </source>
</evidence>
<evidence type="ECO:0000256" key="6">
    <source>
        <dbReference type="SAM" id="Phobius"/>
    </source>
</evidence>
<keyword evidence="2" id="KW-1003">Cell membrane</keyword>